<organism evidence="1">
    <name type="scientific">viral metagenome</name>
    <dbReference type="NCBI Taxonomy" id="1070528"/>
    <lineage>
        <taxon>unclassified sequences</taxon>
        <taxon>metagenomes</taxon>
        <taxon>organismal metagenomes</taxon>
    </lineage>
</organism>
<proteinExistence type="predicted"/>
<reference evidence="1" key="1">
    <citation type="submission" date="2020-03" db="EMBL/GenBank/DDBJ databases">
        <title>The deep terrestrial virosphere.</title>
        <authorList>
            <person name="Holmfeldt K."/>
            <person name="Nilsson E."/>
            <person name="Simone D."/>
            <person name="Lopez-Fernandez M."/>
            <person name="Wu X."/>
            <person name="de Brujin I."/>
            <person name="Lundin D."/>
            <person name="Andersson A."/>
            <person name="Bertilsson S."/>
            <person name="Dopson M."/>
        </authorList>
    </citation>
    <scope>NUCLEOTIDE SEQUENCE</scope>
    <source>
        <strain evidence="1">TM448A05540</strain>
    </source>
</reference>
<accession>A0A6H2A529</accession>
<sequence>MKNEEKIKEILKEFTGSEFACPACEDCQAQDVMLEILALLEATGEANAYDDDGNPIKISMTGGETRKPVDLVKQTIVSTENKPAEWKCVECGELSSAELICYLGAIQEQEPEKEKRQYLDIHTIKEKDKRIAELEKFLLDLRASLYKPHADCCCDCDNCRMIDKIDKALKKEAENGR</sequence>
<name>A0A6H2A529_9ZZZZ</name>
<evidence type="ECO:0000313" key="1">
    <source>
        <dbReference type="EMBL" id="QJA54697.1"/>
    </source>
</evidence>
<dbReference type="AlphaFoldDB" id="A0A6H2A529"/>
<gene>
    <name evidence="1" type="ORF">TM448A05540_0002</name>
</gene>
<dbReference type="EMBL" id="MT144530">
    <property type="protein sequence ID" value="QJA54697.1"/>
    <property type="molecule type" value="Genomic_DNA"/>
</dbReference>
<protein>
    <submittedName>
        <fullName evidence="1">Uncharacterized protein</fullName>
    </submittedName>
</protein>